<comment type="similarity">
    <text evidence="3 13">Belongs to the peptidase S26 family.</text>
</comment>
<dbReference type="GO" id="GO:0009003">
    <property type="term" value="F:signal peptidase activity"/>
    <property type="evidence" value="ECO:0007669"/>
    <property type="project" value="UniProtKB-EC"/>
</dbReference>
<proteinExistence type="inferred from homology"/>
<evidence type="ECO:0000256" key="2">
    <source>
        <dbReference type="ARBA" id="ARBA00004401"/>
    </source>
</evidence>
<keyword evidence="8 12" id="KW-0378">Hydrolase</keyword>
<dbReference type="InterPro" id="IPR036286">
    <property type="entry name" value="LexA/Signal_pep-like_sf"/>
</dbReference>
<evidence type="ECO:0000256" key="6">
    <source>
        <dbReference type="ARBA" id="ARBA00022670"/>
    </source>
</evidence>
<evidence type="ECO:0000313" key="15">
    <source>
        <dbReference type="EMBL" id="EKU27414.1"/>
    </source>
</evidence>
<dbReference type="PROSITE" id="PS00501">
    <property type="entry name" value="SPASE_I_1"/>
    <property type="match status" value="1"/>
</dbReference>
<comment type="catalytic activity">
    <reaction evidence="1 12">
        <text>Cleavage of hydrophobic, N-terminal signal or leader sequences from secreted and periplasmic proteins.</text>
        <dbReference type="EC" id="3.4.21.89"/>
    </reaction>
</comment>
<dbReference type="Gene3D" id="2.10.109.10">
    <property type="entry name" value="Umud Fragment, subunit A"/>
    <property type="match status" value="1"/>
</dbReference>
<dbReference type="Proteomes" id="UP000016057">
    <property type="component" value="Unassembled WGS sequence"/>
</dbReference>
<dbReference type="Pfam" id="PF10502">
    <property type="entry name" value="Peptidase_S26"/>
    <property type="match status" value="1"/>
</dbReference>
<keyword evidence="6 12" id="KW-0645">Protease</keyword>
<dbReference type="GO" id="GO:0006465">
    <property type="term" value="P:signal peptide processing"/>
    <property type="evidence" value="ECO:0007669"/>
    <property type="project" value="InterPro"/>
</dbReference>
<dbReference type="InterPro" id="IPR019756">
    <property type="entry name" value="Pept_S26A_signal_pept_1_Ser-AS"/>
</dbReference>
<comment type="subcellular location">
    <subcellularLocation>
        <location evidence="2">Cell membrane</location>
        <topology evidence="2">Single-pass type II membrane protein</topology>
    </subcellularLocation>
    <subcellularLocation>
        <location evidence="13">Membrane</location>
        <topology evidence="13">Single-pass type II membrane protein</topology>
    </subcellularLocation>
</comment>
<evidence type="ECO:0000256" key="1">
    <source>
        <dbReference type="ARBA" id="ARBA00000677"/>
    </source>
</evidence>
<dbReference type="PANTHER" id="PTHR43390">
    <property type="entry name" value="SIGNAL PEPTIDASE I"/>
    <property type="match status" value="1"/>
</dbReference>
<evidence type="ECO:0000256" key="8">
    <source>
        <dbReference type="ARBA" id="ARBA00022801"/>
    </source>
</evidence>
<keyword evidence="10 12" id="KW-0472">Membrane</keyword>
<dbReference type="InterPro" id="IPR000223">
    <property type="entry name" value="Pept_S26A_signal_pept_1"/>
</dbReference>
<dbReference type="PANTHER" id="PTHR43390:SF1">
    <property type="entry name" value="CHLOROPLAST PROCESSING PEPTIDASE"/>
    <property type="match status" value="1"/>
</dbReference>
<feature type="active site" evidence="11">
    <location>
        <position position="42"/>
    </location>
</feature>
<protein>
    <recommendedName>
        <fullName evidence="4 12">Signal peptidase I</fullName>
        <ecNumber evidence="4 12">3.4.21.89</ecNumber>
    </recommendedName>
</protein>
<evidence type="ECO:0000256" key="12">
    <source>
        <dbReference type="RuleBase" id="RU003993"/>
    </source>
</evidence>
<evidence type="ECO:0000313" key="16">
    <source>
        <dbReference type="Proteomes" id="UP000016057"/>
    </source>
</evidence>
<dbReference type="InterPro" id="IPR019758">
    <property type="entry name" value="Pept_S26A_signal_pept_1_CS"/>
</dbReference>
<dbReference type="AlphaFoldDB" id="K8Z8N8"/>
<evidence type="ECO:0000256" key="10">
    <source>
        <dbReference type="ARBA" id="ARBA00023136"/>
    </source>
</evidence>
<dbReference type="RefSeq" id="WP_009490157.1">
    <property type="nucleotide sequence ID" value="NZ_AMYT01000017.1"/>
</dbReference>
<dbReference type="InterPro" id="IPR019757">
    <property type="entry name" value="Pept_S26A_signal_pept_1_Lys-AS"/>
</dbReference>
<dbReference type="PROSITE" id="PS00760">
    <property type="entry name" value="SPASE_I_2"/>
    <property type="match status" value="1"/>
</dbReference>
<accession>K8Z8N8</accession>
<feature type="active site" evidence="11">
    <location>
        <position position="81"/>
    </location>
</feature>
<dbReference type="FunFam" id="2.10.109.10:FF:000008">
    <property type="entry name" value="Signal peptidase I"/>
    <property type="match status" value="1"/>
</dbReference>
<dbReference type="CDD" id="cd06530">
    <property type="entry name" value="S26_SPase_I"/>
    <property type="match status" value="1"/>
</dbReference>
<sequence length="205" mass="23379">MAQKEKKESGWIGTLVYCAIIILIVVLLRTFVFSPMKISGHSMDPTLHDGERVISVKLAKVKRFDIVTLKAPDDPDKDYVKRVIGLPGDTIKMQNDTLYINGKKYNEPYLDDFKKLMKKGTLASQYEPMFQPEVENAKHFTENFSLQTLASTKGAIKVPKDTYFVMGDNRLISKDSRMLGFIPKKNILGVVEFVYWPLKDIGFVH</sequence>
<dbReference type="PATRIC" id="fig|1234409.3.peg.696"/>
<dbReference type="eggNOG" id="COG0681">
    <property type="taxonomic scope" value="Bacteria"/>
</dbReference>
<keyword evidence="16" id="KW-1185">Reference proteome</keyword>
<dbReference type="EMBL" id="AMYT01000017">
    <property type="protein sequence ID" value="EKU27414.1"/>
    <property type="molecule type" value="Genomic_DNA"/>
</dbReference>
<gene>
    <name evidence="15" type="ORF">C683_0745</name>
</gene>
<evidence type="ECO:0000256" key="3">
    <source>
        <dbReference type="ARBA" id="ARBA00009370"/>
    </source>
</evidence>
<dbReference type="STRING" id="1234409.C683_0745"/>
<feature type="transmembrane region" description="Helical" evidence="12">
    <location>
        <begin position="12"/>
        <end position="32"/>
    </location>
</feature>
<evidence type="ECO:0000256" key="9">
    <source>
        <dbReference type="ARBA" id="ARBA00022989"/>
    </source>
</evidence>
<keyword evidence="9 12" id="KW-1133">Transmembrane helix</keyword>
<keyword evidence="5" id="KW-1003">Cell membrane</keyword>
<comment type="caution">
    <text evidence="15">The sequence shown here is derived from an EMBL/GenBank/DDBJ whole genome shotgun (WGS) entry which is preliminary data.</text>
</comment>
<dbReference type="PROSITE" id="PS00761">
    <property type="entry name" value="SPASE_I_3"/>
    <property type="match status" value="1"/>
</dbReference>
<evidence type="ECO:0000259" key="14">
    <source>
        <dbReference type="Pfam" id="PF10502"/>
    </source>
</evidence>
<dbReference type="GO" id="GO:0005886">
    <property type="term" value="C:plasma membrane"/>
    <property type="evidence" value="ECO:0007669"/>
    <property type="project" value="UniProtKB-SubCell"/>
</dbReference>
<name>K8Z8N8_9ENTE</name>
<evidence type="ECO:0000256" key="11">
    <source>
        <dbReference type="PIRSR" id="PIRSR600223-1"/>
    </source>
</evidence>
<dbReference type="SUPFAM" id="SSF51306">
    <property type="entry name" value="LexA/Signal peptidase"/>
    <property type="match status" value="1"/>
</dbReference>
<dbReference type="NCBIfam" id="TIGR02227">
    <property type="entry name" value="sigpep_I_bact"/>
    <property type="match status" value="1"/>
</dbReference>
<evidence type="ECO:0000256" key="4">
    <source>
        <dbReference type="ARBA" id="ARBA00013208"/>
    </source>
</evidence>
<dbReference type="PRINTS" id="PR00727">
    <property type="entry name" value="LEADERPTASE"/>
</dbReference>
<dbReference type="GO" id="GO:0004252">
    <property type="term" value="F:serine-type endopeptidase activity"/>
    <property type="evidence" value="ECO:0007669"/>
    <property type="project" value="InterPro"/>
</dbReference>
<organism evidence="15 16">
    <name type="scientific">Catellicoccus marimammalium M35/04/3</name>
    <dbReference type="NCBI Taxonomy" id="1234409"/>
    <lineage>
        <taxon>Bacteria</taxon>
        <taxon>Bacillati</taxon>
        <taxon>Bacillota</taxon>
        <taxon>Bacilli</taxon>
        <taxon>Lactobacillales</taxon>
        <taxon>Enterococcaceae</taxon>
        <taxon>Catellicoccus</taxon>
    </lineage>
</organism>
<evidence type="ECO:0000256" key="13">
    <source>
        <dbReference type="RuleBase" id="RU362042"/>
    </source>
</evidence>
<feature type="domain" description="Peptidase S26" evidence="14">
    <location>
        <begin position="14"/>
        <end position="196"/>
    </location>
</feature>
<reference evidence="15 16" key="1">
    <citation type="journal article" date="2013" name="Genome Announc.">
        <title>Draft Genome Sequence of Catellicoccus marimammalium, a Novel Species Commonly Found in Gull Feces.</title>
        <authorList>
            <person name="Weigand M.R."/>
            <person name="Ryu H."/>
            <person name="Bozcek L."/>
            <person name="Konstantinidis K.T."/>
            <person name="Santo Domingo J.W."/>
        </authorList>
    </citation>
    <scope>NUCLEOTIDE SEQUENCE [LARGE SCALE GENOMIC DNA]</scope>
    <source>
        <strain evidence="15 16">M35/04/3</strain>
    </source>
</reference>
<evidence type="ECO:0000256" key="5">
    <source>
        <dbReference type="ARBA" id="ARBA00022475"/>
    </source>
</evidence>
<dbReference type="EC" id="3.4.21.89" evidence="4 12"/>
<keyword evidence="7 12" id="KW-0812">Transmembrane</keyword>
<evidence type="ECO:0000256" key="7">
    <source>
        <dbReference type="ARBA" id="ARBA00022692"/>
    </source>
</evidence>
<dbReference type="InterPro" id="IPR019533">
    <property type="entry name" value="Peptidase_S26"/>
</dbReference>